<dbReference type="InterPro" id="IPR006342">
    <property type="entry name" value="FkbM_mtfrase"/>
</dbReference>
<dbReference type="SUPFAM" id="SSF53335">
    <property type="entry name" value="S-adenosyl-L-methionine-dependent methyltransferases"/>
    <property type="match status" value="1"/>
</dbReference>
<evidence type="ECO:0000259" key="1">
    <source>
        <dbReference type="Pfam" id="PF05050"/>
    </source>
</evidence>
<evidence type="ECO:0000313" key="2">
    <source>
        <dbReference type="EMBL" id="GLR26167.1"/>
    </source>
</evidence>
<dbReference type="Gene3D" id="3.40.50.150">
    <property type="entry name" value="Vaccinia Virus protein VP39"/>
    <property type="match status" value="1"/>
</dbReference>
<protein>
    <recommendedName>
        <fullName evidence="1">Methyltransferase FkbM domain-containing protein</fullName>
    </recommendedName>
</protein>
<feature type="domain" description="Methyltransferase FkbM" evidence="1">
    <location>
        <begin position="215"/>
        <end position="351"/>
    </location>
</feature>
<proteinExistence type="predicted"/>
<dbReference type="Pfam" id="PF05050">
    <property type="entry name" value="Methyltransf_21"/>
    <property type="match status" value="1"/>
</dbReference>
<dbReference type="PANTHER" id="PTHR34203">
    <property type="entry name" value="METHYLTRANSFERASE, FKBM FAMILY PROTEIN"/>
    <property type="match status" value="1"/>
</dbReference>
<evidence type="ECO:0000313" key="3">
    <source>
        <dbReference type="Proteomes" id="UP001156664"/>
    </source>
</evidence>
<sequence length="383" mass="43084">MSPLDASSMVDFIRPENQDSTMFLEAADSALQARMCAKVDLFVNPAIRMPRYLVGRNADALHVSRVLPIQGVIDDTPNAPATWEGLPVVKMDQIPAEAWVLNCATSIAPVNVEQALMNVNVAQRLHLGHLAAYAGWINQQLPWFVAQQREDFSQHRGEWAELFERLEDVESKRVLQEVVCYRLTADPTFMQRHLVRLSEQYFECFLNLKGEVFVDAGGFDGDTTALFIQHDPDHRQIYFVEPSPINMTAAQVRLASTSARLQWLPVGLSSEAGELRFNAGEGSASAVGHSGDTCIHVDTLDSLVAEPVSFIKMDLEGWELHALAGCRRHIEQDRPKLAIAVYHDASHFREVARVVLGWNPHYKVRLRHYTQGWSETVMFFSDC</sequence>
<dbReference type="Proteomes" id="UP001156664">
    <property type="component" value="Unassembled WGS sequence"/>
</dbReference>
<dbReference type="NCBIfam" id="TIGR01444">
    <property type="entry name" value="fkbM_fam"/>
    <property type="match status" value="1"/>
</dbReference>
<accession>A0ABQ5YRU3</accession>
<comment type="caution">
    <text evidence="2">The sequence shown here is derived from an EMBL/GenBank/DDBJ whole genome shotgun (WGS) entry which is preliminary data.</text>
</comment>
<gene>
    <name evidence="2" type="ORF">GCM10007875_12550</name>
</gene>
<keyword evidence="3" id="KW-1185">Reference proteome</keyword>
<name>A0ABQ5YRU3_9BURK</name>
<dbReference type="InterPro" id="IPR029063">
    <property type="entry name" value="SAM-dependent_MTases_sf"/>
</dbReference>
<dbReference type="EMBL" id="BSOJ01000012">
    <property type="protein sequence ID" value="GLR26167.1"/>
    <property type="molecule type" value="Genomic_DNA"/>
</dbReference>
<dbReference type="PANTHER" id="PTHR34203:SF15">
    <property type="entry name" value="SLL1173 PROTEIN"/>
    <property type="match status" value="1"/>
</dbReference>
<organism evidence="2 3">
    <name type="scientific">Limnobacter litoralis</name>
    <dbReference type="NCBI Taxonomy" id="481366"/>
    <lineage>
        <taxon>Bacteria</taxon>
        <taxon>Pseudomonadati</taxon>
        <taxon>Pseudomonadota</taxon>
        <taxon>Betaproteobacteria</taxon>
        <taxon>Burkholderiales</taxon>
        <taxon>Burkholderiaceae</taxon>
        <taxon>Limnobacter</taxon>
    </lineage>
</organism>
<reference evidence="3" key="1">
    <citation type="journal article" date="2019" name="Int. J. Syst. Evol. Microbiol.">
        <title>The Global Catalogue of Microorganisms (GCM) 10K type strain sequencing project: providing services to taxonomists for standard genome sequencing and annotation.</title>
        <authorList>
            <consortium name="The Broad Institute Genomics Platform"/>
            <consortium name="The Broad Institute Genome Sequencing Center for Infectious Disease"/>
            <person name="Wu L."/>
            <person name="Ma J."/>
        </authorList>
    </citation>
    <scope>NUCLEOTIDE SEQUENCE [LARGE SCALE GENOMIC DNA]</scope>
    <source>
        <strain evidence="3">NBRC 105857</strain>
    </source>
</reference>
<dbReference type="InterPro" id="IPR052514">
    <property type="entry name" value="SAM-dependent_MTase"/>
</dbReference>
<dbReference type="RefSeq" id="WP_284280650.1">
    <property type="nucleotide sequence ID" value="NZ_BSOJ01000012.1"/>
</dbReference>